<evidence type="ECO:0000256" key="1">
    <source>
        <dbReference type="ARBA" id="ARBA00008909"/>
    </source>
</evidence>
<keyword evidence="2" id="KW-0235">DNA replication</keyword>
<organism evidence="3 4">
    <name type="scientific">Candidatus Dojkabacteria bacterium</name>
    <dbReference type="NCBI Taxonomy" id="2099670"/>
    <lineage>
        <taxon>Bacteria</taxon>
        <taxon>Candidatus Dojkabacteria</taxon>
    </lineage>
</organism>
<comment type="caution">
    <text evidence="3">The sequence shown here is derived from an EMBL/GenBank/DDBJ whole genome shotgun (WGS) entry which is preliminary data.</text>
</comment>
<evidence type="ECO:0000256" key="2">
    <source>
        <dbReference type="ARBA" id="ARBA00022705"/>
    </source>
</evidence>
<accession>A0A955IF22</accession>
<dbReference type="Proteomes" id="UP000775877">
    <property type="component" value="Unassembled WGS sequence"/>
</dbReference>
<reference evidence="3" key="2">
    <citation type="journal article" date="2021" name="Microbiome">
        <title>Successional dynamics and alternative stable states in a saline activated sludge microbial community over 9 years.</title>
        <authorList>
            <person name="Wang Y."/>
            <person name="Ye J."/>
            <person name="Ju F."/>
            <person name="Liu L."/>
            <person name="Boyd J.A."/>
            <person name="Deng Y."/>
            <person name="Parks D.H."/>
            <person name="Jiang X."/>
            <person name="Yin X."/>
            <person name="Woodcroft B.J."/>
            <person name="Tyson G.W."/>
            <person name="Hugenholtz P."/>
            <person name="Polz M.F."/>
            <person name="Zhang T."/>
        </authorList>
    </citation>
    <scope>NUCLEOTIDE SEQUENCE</scope>
    <source>
        <strain evidence="3">HKST-UBA13</strain>
    </source>
</reference>
<protein>
    <submittedName>
        <fullName evidence="3">Protein rep</fullName>
    </submittedName>
</protein>
<evidence type="ECO:0000313" key="4">
    <source>
        <dbReference type="Proteomes" id="UP000775877"/>
    </source>
</evidence>
<dbReference type="AlphaFoldDB" id="A0A955IF22"/>
<evidence type="ECO:0000313" key="3">
    <source>
        <dbReference type="EMBL" id="MCA9380908.1"/>
    </source>
</evidence>
<reference evidence="3" key="1">
    <citation type="submission" date="2020-04" db="EMBL/GenBank/DDBJ databases">
        <authorList>
            <person name="Zhang T."/>
        </authorList>
    </citation>
    <scope>NUCLEOTIDE SEQUENCE</scope>
    <source>
        <strain evidence="3">HKST-UBA13</strain>
    </source>
</reference>
<dbReference type="InterPro" id="IPR000989">
    <property type="entry name" value="Rep"/>
</dbReference>
<dbReference type="Pfam" id="PF01446">
    <property type="entry name" value="Rep_1"/>
    <property type="match status" value="1"/>
</dbReference>
<sequence>TLAQNRTISFDGLINNEVVFGNGTPMENNPSILKRANKKAITNALVLAMVDIANEKGEFERAKKYWNTFHCQNKLISHNGRYYTDYCKNRWCATCCGIRKAFILNRYYPIIINWEEPHLLTLTIKAIKAEDLHNKINEVINNFSKIRDRCNKRHQRGKGMKVIFIKSLECNFNATKRTYNPHYHIITPNRETALYLKQEWIKECNKTSFNAGNNAQHLIKIEDVEKGLVEVIKYGAKILSDPDPTHKRKRNRGDMVGLKVYARALHNIYNAMNNHRLYGSIGFKLPEVENENISFKYVSNYESWTYQPQQMDWINNETEKKFTEYEIDSYLEYILKTCMDKETF</sequence>
<dbReference type="EMBL" id="JAGQLJ010000028">
    <property type="protein sequence ID" value="MCA9380908.1"/>
    <property type="molecule type" value="Genomic_DNA"/>
</dbReference>
<proteinExistence type="inferred from homology"/>
<dbReference type="GO" id="GO:0003677">
    <property type="term" value="F:DNA binding"/>
    <property type="evidence" value="ECO:0007669"/>
    <property type="project" value="InterPro"/>
</dbReference>
<gene>
    <name evidence="3" type="ORF">KC678_01450</name>
</gene>
<dbReference type="GO" id="GO:0006260">
    <property type="term" value="P:DNA replication"/>
    <property type="evidence" value="ECO:0007669"/>
    <property type="project" value="UniProtKB-KW"/>
</dbReference>
<name>A0A955IF22_9BACT</name>
<feature type="non-terminal residue" evidence="3">
    <location>
        <position position="1"/>
    </location>
</feature>
<comment type="similarity">
    <text evidence="1">Belongs to the Gram-positive plasmids replication protein type 1 family.</text>
</comment>